<comment type="caution">
    <text evidence="1">The sequence shown here is derived from an EMBL/GenBank/DDBJ whole genome shotgun (WGS) entry which is preliminary data.</text>
</comment>
<organism evidence="1">
    <name type="scientific">Pan troglodytes</name>
    <name type="common">Chimpanzee</name>
    <dbReference type="NCBI Taxonomy" id="9598"/>
    <lineage>
        <taxon>Eukaryota</taxon>
        <taxon>Metazoa</taxon>
        <taxon>Chordata</taxon>
        <taxon>Craniata</taxon>
        <taxon>Vertebrata</taxon>
        <taxon>Euteleostomi</taxon>
        <taxon>Mammalia</taxon>
        <taxon>Eutheria</taxon>
        <taxon>Euarchontoglires</taxon>
        <taxon>Primates</taxon>
        <taxon>Haplorrhini</taxon>
        <taxon>Catarrhini</taxon>
        <taxon>Hominidae</taxon>
        <taxon>Pan</taxon>
    </lineage>
</organism>
<gene>
    <name evidence="1" type="ORF">CK820_G0030087</name>
</gene>
<reference evidence="1" key="1">
    <citation type="submission" date="2017-12" db="EMBL/GenBank/DDBJ databases">
        <title>High-resolution comparative analysis of great ape genomes.</title>
        <authorList>
            <person name="Pollen A."/>
            <person name="Hastie A."/>
            <person name="Hormozdiari F."/>
            <person name="Dougherty M."/>
            <person name="Liu R."/>
            <person name="Chaisson M."/>
            <person name="Hoppe E."/>
            <person name="Hill C."/>
            <person name="Pang A."/>
            <person name="Hillier L."/>
            <person name="Baker C."/>
            <person name="Armstrong J."/>
            <person name="Shendure J."/>
            <person name="Paten B."/>
            <person name="Wilson R."/>
            <person name="Chao H."/>
            <person name="Schneider V."/>
            <person name="Ventura M."/>
            <person name="Kronenberg Z."/>
            <person name="Murali S."/>
            <person name="Gordon D."/>
            <person name="Cantsilieris S."/>
            <person name="Munson K."/>
            <person name="Nelson B."/>
            <person name="Raja A."/>
            <person name="Underwood J."/>
            <person name="Diekhans M."/>
            <person name="Fiddes I."/>
            <person name="Haussler D."/>
            <person name="Eichler E."/>
        </authorList>
    </citation>
    <scope>NUCLEOTIDE SEQUENCE [LARGE SCALE GENOMIC DNA]</scope>
    <source>
        <strain evidence="1">Yerkes chimp pedigree #C0471</strain>
    </source>
</reference>
<dbReference type="AlphaFoldDB" id="A0A2J8QJH3"/>
<feature type="non-terminal residue" evidence="1">
    <location>
        <position position="1"/>
    </location>
</feature>
<name>A0A2J8QJH3_PANTR</name>
<protein>
    <submittedName>
        <fullName evidence="1">CEP70 isoform 5</fullName>
    </submittedName>
</protein>
<proteinExistence type="predicted"/>
<accession>A0A2J8QJH3</accession>
<dbReference type="EMBL" id="NBAG03000036">
    <property type="protein sequence ID" value="PNI96371.1"/>
    <property type="molecule type" value="Genomic_DNA"/>
</dbReference>
<evidence type="ECO:0000313" key="1">
    <source>
        <dbReference type="EMBL" id="PNI96371.1"/>
    </source>
</evidence>
<sequence>LCRLINEDVNEQVMQVLGPEDLQSIIYKLEEHEEFFPAFRAFTNDLLEILEWLFAFRRGDEAWYENKGMSQ</sequence>